<evidence type="ECO:0000259" key="1">
    <source>
        <dbReference type="PROSITE" id="PS50125"/>
    </source>
</evidence>
<dbReference type="Gene3D" id="3.30.70.1230">
    <property type="entry name" value="Nucleotide cyclase"/>
    <property type="match status" value="1"/>
</dbReference>
<name>A0A1I0HBY2_9PSED</name>
<evidence type="ECO:0000313" key="3">
    <source>
        <dbReference type="Proteomes" id="UP000182332"/>
    </source>
</evidence>
<dbReference type="Pfam" id="PF18134">
    <property type="entry name" value="AGS_C"/>
    <property type="match status" value="1"/>
</dbReference>
<dbReference type="SUPFAM" id="SSF55073">
    <property type="entry name" value="Nucleotide cyclase"/>
    <property type="match status" value="1"/>
</dbReference>
<dbReference type="InterPro" id="IPR001054">
    <property type="entry name" value="A/G_cyclase"/>
</dbReference>
<reference evidence="2 3" key="1">
    <citation type="submission" date="2016-10" db="EMBL/GenBank/DDBJ databases">
        <authorList>
            <person name="de Groot N.N."/>
        </authorList>
    </citation>
    <scope>NUCLEOTIDE SEQUENCE [LARGE SCALE GENOMIC DNA]</scope>
    <source>
        <strain evidence="2 3">DSM 11363</strain>
    </source>
</reference>
<dbReference type="PROSITE" id="PS50125">
    <property type="entry name" value="GUANYLATE_CYCLASE_2"/>
    <property type="match status" value="1"/>
</dbReference>
<dbReference type="RefSeq" id="WP_074891582.1">
    <property type="nucleotide sequence ID" value="NZ_FOHW01000026.1"/>
</dbReference>
<dbReference type="InterPro" id="IPR040511">
    <property type="entry name" value="AGS_C"/>
</dbReference>
<sequence length="423" mass="47706">MNKLFGSFEMDTSITKSVRASDSKLQTRMAAESASFESVEQVHDYNVQNNIRQLYGKPGISDAVIGGHPDFDHLVESRAWENGFVTSLFVDIQGSTRLGVYYSPEMVFYFKNQIIKCAIECVMAFDGHVHRIMGDAVLAFFRGNGNANNSAIDAINCGAVLVQYIREEVVPKLRERGLAEDVGIRVGIDYGSHEQVLWGMYGYAGVSEVTATSFHVDVAAKLQQSAPRNRVMLGQSIVELLDLHDEIIEVKRAISGGEKTNLPFVSPNYKDVDGRPMNYRQYVLSQDRYSALLPYPEDADEPIRITSTIKREKGIQSEDHYFKCSRSVPLRQGIEFKALFSTVTQAEKVQVKFRVENNGKQAEAAVDKGNHDTVITARRRDNGEYFASHWECSAYLGLHYMFISVYEDDVITHREQRYSLFIG</sequence>
<dbReference type="GO" id="GO:0035556">
    <property type="term" value="P:intracellular signal transduction"/>
    <property type="evidence" value="ECO:0007669"/>
    <property type="project" value="InterPro"/>
</dbReference>
<evidence type="ECO:0000313" key="2">
    <source>
        <dbReference type="EMBL" id="SET81314.1"/>
    </source>
</evidence>
<dbReference type="CDD" id="cd07302">
    <property type="entry name" value="CHD"/>
    <property type="match status" value="1"/>
</dbReference>
<proteinExistence type="predicted"/>
<dbReference type="Proteomes" id="UP000182332">
    <property type="component" value="Unassembled WGS sequence"/>
</dbReference>
<organism evidence="2 3">
    <name type="scientific">Pseudomonas graminis</name>
    <dbReference type="NCBI Taxonomy" id="158627"/>
    <lineage>
        <taxon>Bacteria</taxon>
        <taxon>Pseudomonadati</taxon>
        <taxon>Pseudomonadota</taxon>
        <taxon>Gammaproteobacteria</taxon>
        <taxon>Pseudomonadales</taxon>
        <taxon>Pseudomonadaceae</taxon>
        <taxon>Pseudomonas</taxon>
    </lineage>
</organism>
<dbReference type="AlphaFoldDB" id="A0A1I0HBY2"/>
<dbReference type="PANTHER" id="PTHR43081">
    <property type="entry name" value="ADENYLATE CYCLASE, TERMINAL-DIFFERENTIATION SPECIFIC-RELATED"/>
    <property type="match status" value="1"/>
</dbReference>
<feature type="domain" description="Guanylate cyclase" evidence="1">
    <location>
        <begin position="86"/>
        <end position="192"/>
    </location>
</feature>
<dbReference type="OrthoDB" id="9806704at2"/>
<dbReference type="EMBL" id="FOHW01000026">
    <property type="protein sequence ID" value="SET81314.1"/>
    <property type="molecule type" value="Genomic_DNA"/>
</dbReference>
<dbReference type="InterPro" id="IPR029787">
    <property type="entry name" value="Nucleotide_cyclase"/>
</dbReference>
<dbReference type="InterPro" id="IPR050697">
    <property type="entry name" value="Adenylyl/Guanylyl_Cyclase_3/4"/>
</dbReference>
<gene>
    <name evidence="2" type="ORF">SAMN05216197_12666</name>
</gene>
<dbReference type="GO" id="GO:0009190">
    <property type="term" value="P:cyclic nucleotide biosynthetic process"/>
    <property type="evidence" value="ECO:0007669"/>
    <property type="project" value="InterPro"/>
</dbReference>
<accession>A0A1I0HBY2</accession>
<dbReference type="Pfam" id="PF00211">
    <property type="entry name" value="Guanylate_cyc"/>
    <property type="match status" value="1"/>
</dbReference>
<protein>
    <submittedName>
        <fullName evidence="2">Adenylate and Guanylate cyclase catalytic domain-containing protein</fullName>
    </submittedName>
</protein>
<dbReference type="PANTHER" id="PTHR43081:SF1">
    <property type="entry name" value="ADENYLATE CYCLASE, TERMINAL-DIFFERENTIATION SPECIFIC"/>
    <property type="match status" value="1"/>
</dbReference>
<dbReference type="GO" id="GO:0004016">
    <property type="term" value="F:adenylate cyclase activity"/>
    <property type="evidence" value="ECO:0007669"/>
    <property type="project" value="UniProtKB-ARBA"/>
</dbReference>